<protein>
    <recommendedName>
        <fullName evidence="1">Ferritin light chain</fullName>
    </recommendedName>
</protein>
<dbReference type="InterPro" id="IPR001519">
    <property type="entry name" value="Ferritin"/>
</dbReference>
<comment type="subunit">
    <text evidence="4">Oligomer of 24 subunits. There are two types of subunits: L (light) chain and H (heavy) chain. The major chain can be light or heavy, depending on the species and tissue type. The functional molecule forms a roughly spherical shell with a diameter of 12 nm and contains a central cavity into which the insoluble mineral iron core is deposited. Interacts with NCOA4.</text>
</comment>
<evidence type="ECO:0000256" key="1">
    <source>
        <dbReference type="ARBA" id="ARBA00040044"/>
    </source>
</evidence>
<dbReference type="Proteomes" id="UP000386466">
    <property type="component" value="Unassembled WGS sequence"/>
</dbReference>
<dbReference type="InterPro" id="IPR009078">
    <property type="entry name" value="Ferritin-like_SF"/>
</dbReference>
<evidence type="ECO:0000256" key="5">
    <source>
        <dbReference type="PIRSR" id="PIRSR601519-1"/>
    </source>
</evidence>
<evidence type="ECO:0000313" key="7">
    <source>
        <dbReference type="Proteomes" id="UP000386466"/>
    </source>
</evidence>
<dbReference type="PANTHER" id="PTHR11431:SF47">
    <property type="entry name" value="FERRITIN LIGHT CHAIN"/>
    <property type="match status" value="1"/>
</dbReference>
<evidence type="ECO:0000256" key="4">
    <source>
        <dbReference type="ARBA" id="ARBA00047045"/>
    </source>
</evidence>
<dbReference type="GO" id="GO:0006879">
    <property type="term" value="P:intracellular iron ion homeostasis"/>
    <property type="evidence" value="ECO:0007669"/>
    <property type="project" value="InterPro"/>
</dbReference>
<evidence type="ECO:0000256" key="2">
    <source>
        <dbReference type="ARBA" id="ARBA00044942"/>
    </source>
</evidence>
<name>A0A485NLG2_LYNPA</name>
<keyword evidence="7" id="KW-1185">Reference proteome</keyword>
<dbReference type="GO" id="GO:0044754">
    <property type="term" value="C:autolysosome"/>
    <property type="evidence" value="ECO:0007669"/>
    <property type="project" value="UniProtKB-SubCell"/>
</dbReference>
<feature type="binding site" evidence="5">
    <location>
        <position position="127"/>
    </location>
    <ligand>
        <name>Fe cation</name>
        <dbReference type="ChEBI" id="CHEBI:24875"/>
        <label>1</label>
    </ligand>
</feature>
<dbReference type="SUPFAM" id="SSF47240">
    <property type="entry name" value="Ferritin-like"/>
    <property type="match status" value="1"/>
</dbReference>
<keyword evidence="5" id="KW-0408">Iron</keyword>
<dbReference type="GO" id="GO:0006826">
    <property type="term" value="P:iron ion transport"/>
    <property type="evidence" value="ECO:0007669"/>
    <property type="project" value="InterPro"/>
</dbReference>
<evidence type="ECO:0000313" key="6">
    <source>
        <dbReference type="EMBL" id="VFV33427.1"/>
    </source>
</evidence>
<gene>
    <name evidence="6" type="ORF">LYPA_23C010876</name>
</gene>
<dbReference type="GO" id="GO:0008198">
    <property type="term" value="F:ferrous iron binding"/>
    <property type="evidence" value="ECO:0007669"/>
    <property type="project" value="TreeGrafter"/>
</dbReference>
<evidence type="ECO:0000256" key="3">
    <source>
        <dbReference type="ARBA" id="ARBA00045578"/>
    </source>
</evidence>
<keyword evidence="5" id="KW-0479">Metal-binding</keyword>
<organism evidence="6 7">
    <name type="scientific">Lynx pardinus</name>
    <name type="common">Iberian lynx</name>
    <name type="synonym">Felis pardina</name>
    <dbReference type="NCBI Taxonomy" id="191816"/>
    <lineage>
        <taxon>Eukaryota</taxon>
        <taxon>Metazoa</taxon>
        <taxon>Chordata</taxon>
        <taxon>Craniata</taxon>
        <taxon>Vertebrata</taxon>
        <taxon>Euteleostomi</taxon>
        <taxon>Mammalia</taxon>
        <taxon>Eutheria</taxon>
        <taxon>Laurasiatheria</taxon>
        <taxon>Carnivora</taxon>
        <taxon>Feliformia</taxon>
        <taxon>Felidae</taxon>
        <taxon>Felinae</taxon>
        <taxon>Lynx</taxon>
    </lineage>
</organism>
<dbReference type="Gene3D" id="1.20.1260.10">
    <property type="match status" value="1"/>
</dbReference>
<reference evidence="6 7" key="1">
    <citation type="submission" date="2019-01" db="EMBL/GenBank/DDBJ databases">
        <authorList>
            <person name="Alioto T."/>
            <person name="Alioto T."/>
        </authorList>
    </citation>
    <scope>NUCLEOTIDE SEQUENCE [LARGE SCALE GENOMIC DNA]</scope>
</reference>
<dbReference type="InterPro" id="IPR012347">
    <property type="entry name" value="Ferritin-like"/>
</dbReference>
<dbReference type="GO" id="GO:0008199">
    <property type="term" value="F:ferric iron binding"/>
    <property type="evidence" value="ECO:0007669"/>
    <property type="project" value="InterPro"/>
</dbReference>
<proteinExistence type="predicted"/>
<comment type="subcellular location">
    <subcellularLocation>
        <location evidence="2">Autolysosome</location>
    </subcellularLocation>
</comment>
<comment type="function">
    <text evidence="3">Stores iron in a soluble, non-toxic, readily available form. Important for iron homeostasis. Iron is taken up in the ferrous form and deposited as ferric hydroxides after oxidation. Also plays a role in delivery of iron to cells. Mediates iron uptake in capsule cells of the developing kidney. Delivery to lysosomes by the cargo receptor NCOA4 for autophagic degradation and release or iron.</text>
</comment>
<dbReference type="PANTHER" id="PTHR11431">
    <property type="entry name" value="FERRITIN"/>
    <property type="match status" value="1"/>
</dbReference>
<accession>A0A485NLG2</accession>
<dbReference type="AlphaFoldDB" id="A0A485NLG2"/>
<dbReference type="EMBL" id="CAAGRJ010018038">
    <property type="protein sequence ID" value="VFV33427.1"/>
    <property type="molecule type" value="Genomic_DNA"/>
</dbReference>
<sequence length="186" mass="20976">MEWMQGRPFYQPLNHPPTLFPVTTFGPYFELSSLLLINCELPRFLRIISPRWRRLSTSWSTCICRPPTPTSLVFYFDCDNGALEGVGHFRVLAEKCEGAECPQKVQSQRGSCTLFQDQDQEAAPVLEKNLNQALLALHALGSAHAEPHLCDFLEDQDEKGIKKMGNHLTHPCRGDSPQAGLGEYLF</sequence>